<dbReference type="Proteomes" id="UP000501690">
    <property type="component" value="Linkage Group LG2"/>
</dbReference>
<name>A0A4D6L475_VIGUN</name>
<gene>
    <name evidence="1" type="ORF">DEO72_LG2g3598</name>
</gene>
<organism evidence="1 2">
    <name type="scientific">Vigna unguiculata</name>
    <name type="common">Cowpea</name>
    <dbReference type="NCBI Taxonomy" id="3917"/>
    <lineage>
        <taxon>Eukaryota</taxon>
        <taxon>Viridiplantae</taxon>
        <taxon>Streptophyta</taxon>
        <taxon>Embryophyta</taxon>
        <taxon>Tracheophyta</taxon>
        <taxon>Spermatophyta</taxon>
        <taxon>Magnoliopsida</taxon>
        <taxon>eudicotyledons</taxon>
        <taxon>Gunneridae</taxon>
        <taxon>Pentapetalae</taxon>
        <taxon>rosids</taxon>
        <taxon>fabids</taxon>
        <taxon>Fabales</taxon>
        <taxon>Fabaceae</taxon>
        <taxon>Papilionoideae</taxon>
        <taxon>50 kb inversion clade</taxon>
        <taxon>NPAAA clade</taxon>
        <taxon>indigoferoid/millettioid clade</taxon>
        <taxon>Phaseoleae</taxon>
        <taxon>Vigna</taxon>
    </lineage>
</organism>
<evidence type="ECO:0000313" key="1">
    <source>
        <dbReference type="EMBL" id="QCD83255.1"/>
    </source>
</evidence>
<sequence>MVFVLQTVSLALPPQTRSTSFPSQLHSTFLPCQTISTILFTETLSIRIALSPFLPHQTLATSLAPPETRSSNPNFLLFLFFCAPISLTPPQMLSIALW</sequence>
<dbReference type="EMBL" id="CP039346">
    <property type="protein sequence ID" value="QCD83255.1"/>
    <property type="molecule type" value="Genomic_DNA"/>
</dbReference>
<accession>A0A4D6L475</accession>
<keyword evidence="2" id="KW-1185">Reference proteome</keyword>
<protein>
    <submittedName>
        <fullName evidence="1">Uncharacterized protein</fullName>
    </submittedName>
</protein>
<dbReference type="AlphaFoldDB" id="A0A4D6L475"/>
<reference evidence="1 2" key="1">
    <citation type="submission" date="2019-04" db="EMBL/GenBank/DDBJ databases">
        <title>An improved genome assembly and genetic linkage map for asparagus bean, Vigna unguiculata ssp. sesquipedialis.</title>
        <authorList>
            <person name="Xia Q."/>
            <person name="Zhang R."/>
            <person name="Dong Y."/>
        </authorList>
    </citation>
    <scope>NUCLEOTIDE SEQUENCE [LARGE SCALE GENOMIC DNA]</scope>
    <source>
        <tissue evidence="1">Leaf</tissue>
    </source>
</reference>
<proteinExistence type="predicted"/>
<evidence type="ECO:0000313" key="2">
    <source>
        <dbReference type="Proteomes" id="UP000501690"/>
    </source>
</evidence>